<organism evidence="10 11">
    <name type="scientific">Evansella caseinilytica</name>
    <dbReference type="NCBI Taxonomy" id="1503961"/>
    <lineage>
        <taxon>Bacteria</taxon>
        <taxon>Bacillati</taxon>
        <taxon>Bacillota</taxon>
        <taxon>Bacilli</taxon>
        <taxon>Bacillales</taxon>
        <taxon>Bacillaceae</taxon>
        <taxon>Evansella</taxon>
    </lineage>
</organism>
<dbReference type="GO" id="GO:0005524">
    <property type="term" value="F:ATP binding"/>
    <property type="evidence" value="ECO:0007669"/>
    <property type="project" value="UniProtKB-KW"/>
</dbReference>
<protein>
    <recommendedName>
        <fullName evidence="2">histidine kinase</fullName>
        <ecNumber evidence="2">2.7.13.3</ecNumber>
    </recommendedName>
</protein>
<evidence type="ECO:0000256" key="1">
    <source>
        <dbReference type="ARBA" id="ARBA00000085"/>
    </source>
</evidence>
<dbReference type="Gene3D" id="3.30.565.10">
    <property type="entry name" value="Histidine kinase-like ATPase, C-terminal domain"/>
    <property type="match status" value="1"/>
</dbReference>
<evidence type="ECO:0000256" key="8">
    <source>
        <dbReference type="ARBA" id="ARBA00023012"/>
    </source>
</evidence>
<keyword evidence="4" id="KW-0808">Transferase</keyword>
<dbReference type="SUPFAM" id="SSF47384">
    <property type="entry name" value="Homodimeric domain of signal transducing histidine kinase"/>
    <property type="match status" value="1"/>
</dbReference>
<evidence type="ECO:0000256" key="3">
    <source>
        <dbReference type="ARBA" id="ARBA00022553"/>
    </source>
</evidence>
<dbReference type="PANTHER" id="PTHR43547:SF2">
    <property type="entry name" value="HYBRID SIGNAL TRANSDUCTION HISTIDINE KINASE C"/>
    <property type="match status" value="1"/>
</dbReference>
<dbReference type="CDD" id="cd00082">
    <property type="entry name" value="HisKA"/>
    <property type="match status" value="1"/>
</dbReference>
<dbReference type="Pfam" id="PF02518">
    <property type="entry name" value="HATPase_c"/>
    <property type="match status" value="1"/>
</dbReference>
<evidence type="ECO:0000313" key="11">
    <source>
        <dbReference type="Proteomes" id="UP000198935"/>
    </source>
</evidence>
<keyword evidence="6 10" id="KW-0418">Kinase</keyword>
<proteinExistence type="predicted"/>
<dbReference type="GO" id="GO:0000155">
    <property type="term" value="F:phosphorelay sensor kinase activity"/>
    <property type="evidence" value="ECO:0007669"/>
    <property type="project" value="InterPro"/>
</dbReference>
<dbReference type="InterPro" id="IPR036097">
    <property type="entry name" value="HisK_dim/P_sf"/>
</dbReference>
<dbReference type="PROSITE" id="PS50109">
    <property type="entry name" value="HIS_KIN"/>
    <property type="match status" value="1"/>
</dbReference>
<evidence type="ECO:0000256" key="5">
    <source>
        <dbReference type="ARBA" id="ARBA00022741"/>
    </source>
</evidence>
<dbReference type="EC" id="2.7.13.3" evidence="2"/>
<evidence type="ECO:0000256" key="6">
    <source>
        <dbReference type="ARBA" id="ARBA00022777"/>
    </source>
</evidence>
<dbReference type="InterPro" id="IPR003661">
    <property type="entry name" value="HisK_dim/P_dom"/>
</dbReference>
<dbReference type="Proteomes" id="UP000198935">
    <property type="component" value="Unassembled WGS sequence"/>
</dbReference>
<dbReference type="SMART" id="SM00387">
    <property type="entry name" value="HATPase_c"/>
    <property type="match status" value="1"/>
</dbReference>
<evidence type="ECO:0000256" key="2">
    <source>
        <dbReference type="ARBA" id="ARBA00012438"/>
    </source>
</evidence>
<dbReference type="PRINTS" id="PR00344">
    <property type="entry name" value="BCTRLSENSOR"/>
</dbReference>
<dbReference type="STRING" id="1503961.SAMN05421736_10237"/>
<dbReference type="AlphaFoldDB" id="A0A1H3K389"/>
<sequence>MMTCQKNVLATHLDKFKTAIVAEIVATFKEFFGSCHVDTRVLTSEVTKLFDCFLAKLTGSVECDILSSGVKIETYRIRGNIAVTDLFAFLDDSRSIVENWVWKQQLDIIEKTNGIAKLNEVYIELYKAISLYSDKQRKEELHKKNQEMDKLLEDRAQILTKLSNSFAHEIRNPLTSIKGFIQLLESRLEKPAHERMYFQYINQEIKELEEQVNQILYLSNRKNHEDYRLRKISLNSLVIHALKTFKPIFNDHRIQVDVKLMHHLVINGVEDQLKLALYKLIQNAIDALMLRDLERKIKIVLYEDNNDICLSISNNGPPISSLIKNSIFDPFVSTKELGKGIGLAITKQIVEKHDGTIHCWSKGQWTTFKLSFKLGHVSIGSQK</sequence>
<comment type="catalytic activity">
    <reaction evidence="1">
        <text>ATP + protein L-histidine = ADP + protein N-phospho-L-histidine.</text>
        <dbReference type="EC" id="2.7.13.3"/>
    </reaction>
</comment>
<dbReference type="Gene3D" id="1.10.287.130">
    <property type="match status" value="1"/>
</dbReference>
<evidence type="ECO:0000313" key="10">
    <source>
        <dbReference type="EMBL" id="SDY46621.1"/>
    </source>
</evidence>
<keyword evidence="3" id="KW-0597">Phosphoprotein</keyword>
<dbReference type="InterPro" id="IPR003594">
    <property type="entry name" value="HATPase_dom"/>
</dbReference>
<name>A0A1H3K389_9BACI</name>
<evidence type="ECO:0000259" key="9">
    <source>
        <dbReference type="PROSITE" id="PS50109"/>
    </source>
</evidence>
<accession>A0A1H3K389</accession>
<keyword evidence="11" id="KW-1185">Reference proteome</keyword>
<dbReference type="EMBL" id="FNPI01000002">
    <property type="protein sequence ID" value="SDY46621.1"/>
    <property type="molecule type" value="Genomic_DNA"/>
</dbReference>
<dbReference type="InterPro" id="IPR036890">
    <property type="entry name" value="HATPase_C_sf"/>
</dbReference>
<dbReference type="Pfam" id="PF00512">
    <property type="entry name" value="HisKA"/>
    <property type="match status" value="1"/>
</dbReference>
<feature type="domain" description="Histidine kinase" evidence="9">
    <location>
        <begin position="165"/>
        <end position="376"/>
    </location>
</feature>
<keyword evidence="7" id="KW-0067">ATP-binding</keyword>
<keyword evidence="8" id="KW-0902">Two-component regulatory system</keyword>
<keyword evidence="5" id="KW-0547">Nucleotide-binding</keyword>
<dbReference type="OrthoDB" id="9815750at2"/>
<dbReference type="SUPFAM" id="SSF55874">
    <property type="entry name" value="ATPase domain of HSP90 chaperone/DNA topoisomerase II/histidine kinase"/>
    <property type="match status" value="1"/>
</dbReference>
<dbReference type="PANTHER" id="PTHR43547">
    <property type="entry name" value="TWO-COMPONENT HISTIDINE KINASE"/>
    <property type="match status" value="1"/>
</dbReference>
<reference evidence="11" key="1">
    <citation type="submission" date="2016-10" db="EMBL/GenBank/DDBJ databases">
        <authorList>
            <person name="Varghese N."/>
            <person name="Submissions S."/>
        </authorList>
    </citation>
    <scope>NUCLEOTIDE SEQUENCE [LARGE SCALE GENOMIC DNA]</scope>
    <source>
        <strain evidence="11">SP</strain>
    </source>
</reference>
<evidence type="ECO:0000256" key="4">
    <source>
        <dbReference type="ARBA" id="ARBA00022679"/>
    </source>
</evidence>
<evidence type="ECO:0000256" key="7">
    <source>
        <dbReference type="ARBA" id="ARBA00022840"/>
    </source>
</evidence>
<dbReference type="InterPro" id="IPR005467">
    <property type="entry name" value="His_kinase_dom"/>
</dbReference>
<dbReference type="InterPro" id="IPR004358">
    <property type="entry name" value="Sig_transdc_His_kin-like_C"/>
</dbReference>
<gene>
    <name evidence="10" type="ORF">SAMN05421736_10237</name>
</gene>
<dbReference type="SMART" id="SM00388">
    <property type="entry name" value="HisKA"/>
    <property type="match status" value="1"/>
</dbReference>